<reference evidence="24 25" key="1">
    <citation type="submission" date="2019-03" db="EMBL/GenBank/DDBJ databases">
        <title>Genomic Encyclopedia of Type Strains, Phase IV (KMG-IV): sequencing the most valuable type-strain genomes for metagenomic binning, comparative biology and taxonomic classification.</title>
        <authorList>
            <person name="Goeker M."/>
        </authorList>
    </citation>
    <scope>NUCLEOTIDE SEQUENCE [LARGE SCALE GENOMIC DNA]</scope>
    <source>
        <strain evidence="24 25">DSM 28867</strain>
    </source>
</reference>
<feature type="binding site" evidence="19">
    <location>
        <position position="36"/>
    </location>
    <ligand>
        <name>substrate</name>
    </ligand>
</feature>
<evidence type="ECO:0000256" key="14">
    <source>
        <dbReference type="ARBA" id="ARBA00023239"/>
    </source>
</evidence>
<comment type="catalytic activity">
    <reaction evidence="18">
        <text>prephenate + H(+) = 3-phenylpyruvate + CO2 + H2O</text>
        <dbReference type="Rhea" id="RHEA:21648"/>
        <dbReference type="ChEBI" id="CHEBI:15377"/>
        <dbReference type="ChEBI" id="CHEBI:15378"/>
        <dbReference type="ChEBI" id="CHEBI:16526"/>
        <dbReference type="ChEBI" id="CHEBI:18005"/>
        <dbReference type="ChEBI" id="CHEBI:29934"/>
        <dbReference type="EC" id="4.2.1.51"/>
    </reaction>
</comment>
<evidence type="ECO:0000256" key="3">
    <source>
        <dbReference type="ARBA" id="ARBA00004496"/>
    </source>
</evidence>
<dbReference type="SUPFAM" id="SSF53850">
    <property type="entry name" value="Periplasmic binding protein-like II"/>
    <property type="match status" value="1"/>
</dbReference>
<dbReference type="SMART" id="SM00830">
    <property type="entry name" value="CM_2"/>
    <property type="match status" value="1"/>
</dbReference>
<evidence type="ECO:0000313" key="24">
    <source>
        <dbReference type="EMBL" id="TDW14706.1"/>
    </source>
</evidence>
<evidence type="ECO:0000256" key="8">
    <source>
        <dbReference type="ARBA" id="ARBA00021872"/>
    </source>
</evidence>
<dbReference type="InterPro" id="IPR011279">
    <property type="entry name" value="Chorismate_mutase_GmP"/>
</dbReference>
<proteinExistence type="predicted"/>
<keyword evidence="25" id="KW-1185">Reference proteome</keyword>
<dbReference type="GO" id="GO:0046417">
    <property type="term" value="P:chorismate metabolic process"/>
    <property type="evidence" value="ECO:0007669"/>
    <property type="project" value="InterPro"/>
</dbReference>
<evidence type="ECO:0000256" key="20">
    <source>
        <dbReference type="PIRSR" id="PIRSR001500-2"/>
    </source>
</evidence>
<dbReference type="RefSeq" id="WP_134170493.1">
    <property type="nucleotide sequence ID" value="NZ_SODD01000034.1"/>
</dbReference>
<keyword evidence="11" id="KW-0057">Aromatic amino acid biosynthesis</keyword>
<dbReference type="SUPFAM" id="SSF48600">
    <property type="entry name" value="Chorismate mutase II"/>
    <property type="match status" value="1"/>
</dbReference>
<dbReference type="InterPro" id="IPR001086">
    <property type="entry name" value="Preph_deHydtase"/>
</dbReference>
<comment type="catalytic activity">
    <reaction evidence="1">
        <text>chorismate = prephenate</text>
        <dbReference type="Rhea" id="RHEA:13897"/>
        <dbReference type="ChEBI" id="CHEBI:29748"/>
        <dbReference type="ChEBI" id="CHEBI:29934"/>
        <dbReference type="EC" id="5.4.99.5"/>
    </reaction>
</comment>
<dbReference type="SUPFAM" id="SSF55021">
    <property type="entry name" value="ACT-like"/>
    <property type="match status" value="1"/>
</dbReference>
<evidence type="ECO:0000256" key="15">
    <source>
        <dbReference type="ARBA" id="ARBA00023268"/>
    </source>
</evidence>
<evidence type="ECO:0000256" key="5">
    <source>
        <dbReference type="ARBA" id="ARBA00004817"/>
    </source>
</evidence>
<evidence type="ECO:0000256" key="16">
    <source>
        <dbReference type="ARBA" id="ARBA00031175"/>
    </source>
</evidence>
<feature type="binding site" evidence="19">
    <location>
        <position position="49"/>
    </location>
    <ligand>
        <name>substrate</name>
    </ligand>
</feature>
<evidence type="ECO:0000256" key="10">
    <source>
        <dbReference type="ARBA" id="ARBA00022605"/>
    </source>
</evidence>
<feature type="binding site" evidence="19">
    <location>
        <position position="45"/>
    </location>
    <ligand>
        <name>substrate</name>
    </ligand>
</feature>
<keyword evidence="9" id="KW-0963">Cytoplasm</keyword>
<evidence type="ECO:0000259" key="22">
    <source>
        <dbReference type="PROSITE" id="PS51171"/>
    </source>
</evidence>
<feature type="binding site" evidence="19">
    <location>
        <position position="25"/>
    </location>
    <ligand>
        <name>substrate</name>
    </ligand>
</feature>
<dbReference type="AlphaFoldDB" id="A0A4R7ZCW1"/>
<evidence type="ECO:0000256" key="13">
    <source>
        <dbReference type="ARBA" id="ARBA00023235"/>
    </source>
</evidence>
<dbReference type="EMBL" id="SODD01000034">
    <property type="protein sequence ID" value="TDW14706.1"/>
    <property type="molecule type" value="Genomic_DNA"/>
</dbReference>
<evidence type="ECO:0000256" key="9">
    <source>
        <dbReference type="ARBA" id="ARBA00022490"/>
    </source>
</evidence>
<keyword evidence="13" id="KW-0413">Isomerase</keyword>
<dbReference type="PROSITE" id="PS51168">
    <property type="entry name" value="CHORISMATE_MUT_2"/>
    <property type="match status" value="1"/>
</dbReference>
<accession>A0A4R7ZCW1</accession>
<dbReference type="PANTHER" id="PTHR21022">
    <property type="entry name" value="PREPHENATE DEHYDRATASE P PROTEIN"/>
    <property type="match status" value="1"/>
</dbReference>
<dbReference type="PIRSF" id="PIRSF001500">
    <property type="entry name" value="Chor_mut_pdt_Ppr"/>
    <property type="match status" value="1"/>
</dbReference>
<dbReference type="Gene3D" id="3.40.190.10">
    <property type="entry name" value="Periplasmic binding protein-like II"/>
    <property type="match status" value="2"/>
</dbReference>
<dbReference type="PROSITE" id="PS51171">
    <property type="entry name" value="PREPHENATE_DEHYDR_3"/>
    <property type="match status" value="1"/>
</dbReference>
<dbReference type="NCBIfam" id="TIGR01805">
    <property type="entry name" value="CM_mono_grmpos"/>
    <property type="match status" value="1"/>
</dbReference>
<evidence type="ECO:0000256" key="4">
    <source>
        <dbReference type="ARBA" id="ARBA00004741"/>
    </source>
</evidence>
<feature type="binding site" evidence="19">
    <location>
        <position position="84"/>
    </location>
    <ligand>
        <name>substrate</name>
    </ligand>
</feature>
<dbReference type="InterPro" id="IPR008242">
    <property type="entry name" value="Chor_mutase/pphenate_deHydtase"/>
</dbReference>
<dbReference type="Proteomes" id="UP000294743">
    <property type="component" value="Unassembled WGS sequence"/>
</dbReference>
<dbReference type="GO" id="GO:0005737">
    <property type="term" value="C:cytoplasm"/>
    <property type="evidence" value="ECO:0007669"/>
    <property type="project" value="UniProtKB-SubCell"/>
</dbReference>
<keyword evidence="15" id="KW-0511">Multifunctional enzyme</keyword>
<keyword evidence="10" id="KW-0028">Amino-acid biosynthesis</keyword>
<dbReference type="Gene3D" id="1.20.59.10">
    <property type="entry name" value="Chorismate mutase"/>
    <property type="match status" value="1"/>
</dbReference>
<dbReference type="Gene3D" id="3.30.70.260">
    <property type="match status" value="1"/>
</dbReference>
<protein>
    <recommendedName>
        <fullName evidence="7">Bifunctional chorismate mutase/prephenate dehydratase</fullName>
        <ecNumber evidence="6">4.2.1.51</ecNumber>
    </recommendedName>
    <alternativeName>
        <fullName evidence="17">Chorismate mutase-prephenate dehydratase</fullName>
    </alternativeName>
    <alternativeName>
        <fullName evidence="8">Prephenate dehydratase</fullName>
    </alternativeName>
    <alternativeName>
        <fullName evidence="16">p-protein</fullName>
    </alternativeName>
</protein>
<evidence type="ECO:0000256" key="1">
    <source>
        <dbReference type="ARBA" id="ARBA00000824"/>
    </source>
</evidence>
<evidence type="ECO:0000256" key="7">
    <source>
        <dbReference type="ARBA" id="ARBA00014401"/>
    </source>
</evidence>
<evidence type="ECO:0000259" key="21">
    <source>
        <dbReference type="PROSITE" id="PS51168"/>
    </source>
</evidence>
<comment type="function">
    <text evidence="2">Catalyzes the Claisen rearrangement of chorismate to prephenate and the decarboxylation/dehydration of prephenate to phenylpyruvate.</text>
</comment>
<evidence type="ECO:0000259" key="23">
    <source>
        <dbReference type="PROSITE" id="PS51671"/>
    </source>
</evidence>
<dbReference type="EC" id="4.2.1.51" evidence="6"/>
<dbReference type="InterPro" id="IPR036263">
    <property type="entry name" value="Chorismate_II_sf"/>
</dbReference>
<dbReference type="InterPro" id="IPR045865">
    <property type="entry name" value="ACT-like_dom_sf"/>
</dbReference>
<keyword evidence="14" id="KW-0456">Lyase</keyword>
<dbReference type="GO" id="GO:0004106">
    <property type="term" value="F:chorismate mutase activity"/>
    <property type="evidence" value="ECO:0007669"/>
    <property type="project" value="UniProtKB-EC"/>
</dbReference>
<evidence type="ECO:0000256" key="11">
    <source>
        <dbReference type="ARBA" id="ARBA00023141"/>
    </source>
</evidence>
<dbReference type="Pfam" id="PF00800">
    <property type="entry name" value="PDT"/>
    <property type="match status" value="1"/>
</dbReference>
<dbReference type="OrthoDB" id="9802281at2"/>
<dbReference type="CDD" id="cd04905">
    <property type="entry name" value="ACT_CM-PDT"/>
    <property type="match status" value="1"/>
</dbReference>
<comment type="pathway">
    <text evidence="4">Amino-acid biosynthesis; L-phenylalanine biosynthesis; phenylpyruvate from prephenate: step 1/1.</text>
</comment>
<evidence type="ECO:0000313" key="25">
    <source>
        <dbReference type="Proteomes" id="UP000294743"/>
    </source>
</evidence>
<keyword evidence="12" id="KW-0584">Phenylalanine biosynthesis</keyword>
<gene>
    <name evidence="24" type="ORF">EDD63_13416</name>
</gene>
<feature type="domain" description="Prephenate dehydratase" evidence="22">
    <location>
        <begin position="92"/>
        <end position="267"/>
    </location>
</feature>
<dbReference type="InterPro" id="IPR002701">
    <property type="entry name" value="CM_II_prokaryot"/>
</dbReference>
<feature type="binding site" evidence="19">
    <location>
        <position position="8"/>
    </location>
    <ligand>
        <name>substrate</name>
    </ligand>
</feature>
<dbReference type="FunFam" id="3.40.190.10:FF:000034">
    <property type="entry name" value="Chorismate mutase/prephenate dehydratase"/>
    <property type="match status" value="1"/>
</dbReference>
<comment type="subcellular location">
    <subcellularLocation>
        <location evidence="3">Cytoplasm</location>
    </subcellularLocation>
</comment>
<dbReference type="GO" id="GO:0009094">
    <property type="term" value="P:L-phenylalanine biosynthetic process"/>
    <property type="evidence" value="ECO:0007669"/>
    <property type="project" value="UniProtKB-UniPathway"/>
</dbReference>
<dbReference type="PANTHER" id="PTHR21022:SF19">
    <property type="entry name" value="PREPHENATE DEHYDRATASE-RELATED"/>
    <property type="match status" value="1"/>
</dbReference>
<dbReference type="Pfam" id="PF01817">
    <property type="entry name" value="CM_2"/>
    <property type="match status" value="1"/>
</dbReference>
<dbReference type="InterPro" id="IPR036979">
    <property type="entry name" value="CM_dom_sf"/>
</dbReference>
<dbReference type="InterPro" id="IPR002912">
    <property type="entry name" value="ACT_dom"/>
</dbReference>
<evidence type="ECO:0000256" key="6">
    <source>
        <dbReference type="ARBA" id="ARBA00013147"/>
    </source>
</evidence>
<name>A0A4R7ZCW1_9FIRM</name>
<evidence type="ECO:0000256" key="19">
    <source>
        <dbReference type="PIRSR" id="PIRSR001500-1"/>
    </source>
</evidence>
<feature type="binding site" evidence="19">
    <location>
        <position position="80"/>
    </location>
    <ligand>
        <name>substrate</name>
    </ligand>
</feature>
<dbReference type="PROSITE" id="PS51671">
    <property type="entry name" value="ACT"/>
    <property type="match status" value="1"/>
</dbReference>
<organism evidence="24 25">
    <name type="scientific">Breznakia blatticola</name>
    <dbReference type="NCBI Taxonomy" id="1754012"/>
    <lineage>
        <taxon>Bacteria</taxon>
        <taxon>Bacillati</taxon>
        <taxon>Bacillota</taxon>
        <taxon>Erysipelotrichia</taxon>
        <taxon>Erysipelotrichales</taxon>
        <taxon>Erysipelotrichaceae</taxon>
        <taxon>Breznakia</taxon>
    </lineage>
</organism>
<evidence type="ECO:0000256" key="17">
    <source>
        <dbReference type="ARBA" id="ARBA00031520"/>
    </source>
</evidence>
<feature type="domain" description="Chorismate mutase" evidence="21">
    <location>
        <begin position="1"/>
        <end position="84"/>
    </location>
</feature>
<evidence type="ECO:0000256" key="2">
    <source>
        <dbReference type="ARBA" id="ARBA00002364"/>
    </source>
</evidence>
<comment type="caution">
    <text evidence="24">The sequence shown here is derived from an EMBL/GenBank/DDBJ whole genome shotgun (WGS) entry which is preliminary data.</text>
</comment>
<comment type="pathway">
    <text evidence="5">Metabolic intermediate biosynthesis; prephenate biosynthesis; prephenate from chorismate: step 1/1.</text>
</comment>
<sequence>MNKLEQARVKINEIDQAMAELFEKRMHAVEDVISYKQEHQMEVLDFSREQQVIQKNLLHIQDEKLRSYYEEFITDVMKVSRHYQHATLIEKKIGYQGTYGAFSYLAARATFPDDELIRFKSFEDVCKAVESKEIRYGVIPLENSHSGEVGEVSDLLYRYPLYIVDIFDLQVNQALLAKEDIPIDQITKIYSHPQAISQCSKFLKGRNIEIIEFPNTALAAEFVSKQEDPTIAAIASKEAAQLFGLKIVEDNIQTNDDNTTRFAIVAKEANTQGNHFQVIFTLANKQGTLAQAINSIASRGFNMKSIKSRSIPQNAWSYYFQVELEGFYEDASTQAMLKELGTVCRDLKYIGSYNK</sequence>
<dbReference type="UniPathway" id="UPA00120">
    <property type="reaction ID" value="UER00203"/>
</dbReference>
<dbReference type="GO" id="GO:0004664">
    <property type="term" value="F:prephenate dehydratase activity"/>
    <property type="evidence" value="ECO:0007669"/>
    <property type="project" value="UniProtKB-EC"/>
</dbReference>
<dbReference type="UniPathway" id="UPA00121">
    <property type="reaction ID" value="UER00345"/>
</dbReference>
<evidence type="ECO:0000256" key="12">
    <source>
        <dbReference type="ARBA" id="ARBA00023222"/>
    </source>
</evidence>
<feature type="domain" description="ACT" evidence="23">
    <location>
        <begin position="277"/>
        <end position="354"/>
    </location>
</feature>
<feature type="site" description="Essential for prephenate dehydratase activity" evidence="20">
    <location>
        <position position="260"/>
    </location>
</feature>
<dbReference type="CDD" id="cd13631">
    <property type="entry name" value="PBP2_Ct-PDT_like"/>
    <property type="match status" value="1"/>
</dbReference>
<evidence type="ECO:0000256" key="18">
    <source>
        <dbReference type="ARBA" id="ARBA00047848"/>
    </source>
</evidence>